<sequence length="87" mass="9552">MTAPQLALFAPTVMLSECRPGDTIRFTHQNLAMTLHQVEVIGPHVRVLGMWHPPDKPPPPYNPVATGSGGHGGDDTQVEIIHRKEPR</sequence>
<protein>
    <submittedName>
        <fullName evidence="2">Uncharacterized protein</fullName>
    </submittedName>
</protein>
<name>A0ABS4U9X0_9CORY</name>
<comment type="caution">
    <text evidence="2">The sequence shown here is derived from an EMBL/GenBank/DDBJ whole genome shotgun (WGS) entry which is preliminary data.</text>
</comment>
<reference evidence="2 3" key="1">
    <citation type="submission" date="2021-03" db="EMBL/GenBank/DDBJ databases">
        <title>Sequencing the genomes of 1000 actinobacteria strains.</title>
        <authorList>
            <person name="Klenk H.-P."/>
        </authorList>
    </citation>
    <scope>NUCLEOTIDE SEQUENCE [LARGE SCALE GENOMIC DNA]</scope>
    <source>
        <strain evidence="2 3">DSM 44506</strain>
    </source>
</reference>
<dbReference type="Proteomes" id="UP001519305">
    <property type="component" value="Unassembled WGS sequence"/>
</dbReference>
<evidence type="ECO:0000313" key="2">
    <source>
        <dbReference type="EMBL" id="MBP2333329.1"/>
    </source>
</evidence>
<feature type="region of interest" description="Disordered" evidence="1">
    <location>
        <begin position="51"/>
        <end position="87"/>
    </location>
</feature>
<evidence type="ECO:0000256" key="1">
    <source>
        <dbReference type="SAM" id="MobiDB-lite"/>
    </source>
</evidence>
<accession>A0ABS4U9X0</accession>
<dbReference type="RefSeq" id="WP_209653986.1">
    <property type="nucleotide sequence ID" value="NZ_CP047357.1"/>
</dbReference>
<organism evidence="2 3">
    <name type="scientific">Corynebacterium freneyi</name>
    <dbReference type="NCBI Taxonomy" id="134034"/>
    <lineage>
        <taxon>Bacteria</taxon>
        <taxon>Bacillati</taxon>
        <taxon>Actinomycetota</taxon>
        <taxon>Actinomycetes</taxon>
        <taxon>Mycobacteriales</taxon>
        <taxon>Corynebacteriaceae</taxon>
        <taxon>Corynebacterium</taxon>
    </lineage>
</organism>
<proteinExistence type="predicted"/>
<dbReference type="EMBL" id="JAGINY010000001">
    <property type="protein sequence ID" value="MBP2333329.1"/>
    <property type="molecule type" value="Genomic_DNA"/>
</dbReference>
<evidence type="ECO:0000313" key="3">
    <source>
        <dbReference type="Proteomes" id="UP001519305"/>
    </source>
</evidence>
<gene>
    <name evidence="2" type="ORF">JOF33_002028</name>
</gene>
<keyword evidence="3" id="KW-1185">Reference proteome</keyword>